<dbReference type="PANTHER" id="PTHR31457:SF2">
    <property type="entry name" value="CYANOCOBALAMIN REDUCTASE _ ALKYLCOBALAMIN DEALKYLASE"/>
    <property type="match status" value="1"/>
</dbReference>
<comment type="cofactor">
    <cofactor evidence="1">
        <name>FMN</name>
        <dbReference type="ChEBI" id="CHEBI:58210"/>
    </cofactor>
</comment>
<keyword evidence="9" id="KW-0560">Oxidoreductase</keyword>
<dbReference type="KEGG" id="vin:AKJ08_2395"/>
<organism evidence="10 11">
    <name type="scientific">Vulgatibacter incomptus</name>
    <dbReference type="NCBI Taxonomy" id="1391653"/>
    <lineage>
        <taxon>Bacteria</taxon>
        <taxon>Pseudomonadati</taxon>
        <taxon>Myxococcota</taxon>
        <taxon>Myxococcia</taxon>
        <taxon>Myxococcales</taxon>
        <taxon>Cystobacterineae</taxon>
        <taxon>Vulgatibacteraceae</taxon>
        <taxon>Vulgatibacter</taxon>
    </lineage>
</organism>
<proteinExistence type="predicted"/>
<keyword evidence="6" id="KW-0288">FMN</keyword>
<dbReference type="GO" id="GO:0032451">
    <property type="term" value="F:demethylase activity"/>
    <property type="evidence" value="ECO:0007669"/>
    <property type="project" value="TreeGrafter"/>
</dbReference>
<protein>
    <submittedName>
        <fullName evidence="10">Ferredoxin</fullName>
    </submittedName>
</protein>
<keyword evidence="7" id="KW-0274">FAD</keyword>
<evidence type="ECO:0000256" key="1">
    <source>
        <dbReference type="ARBA" id="ARBA00001917"/>
    </source>
</evidence>
<accession>A0A0K1PEP8</accession>
<dbReference type="PANTHER" id="PTHR31457">
    <property type="entry name" value="METHYLMALONIC ACIDURIA AND HOMOCYSTINURIA TYPE C PROTEIN"/>
    <property type="match status" value="1"/>
</dbReference>
<keyword evidence="4" id="KW-0963">Cytoplasm</keyword>
<dbReference type="EMBL" id="CP012332">
    <property type="protein sequence ID" value="AKU92008.1"/>
    <property type="molecule type" value="Genomic_DNA"/>
</dbReference>
<evidence type="ECO:0000256" key="3">
    <source>
        <dbReference type="ARBA" id="ARBA00004496"/>
    </source>
</evidence>
<evidence type="ECO:0000256" key="6">
    <source>
        <dbReference type="ARBA" id="ARBA00022643"/>
    </source>
</evidence>
<evidence type="ECO:0000256" key="8">
    <source>
        <dbReference type="ARBA" id="ARBA00022857"/>
    </source>
</evidence>
<keyword evidence="8" id="KW-0521">NADP</keyword>
<dbReference type="RefSeq" id="WP_050726236.1">
    <property type="nucleotide sequence ID" value="NZ_CP012332.1"/>
</dbReference>
<gene>
    <name evidence="10" type="ORF">AKJ08_2395</name>
</gene>
<name>A0A0K1PEP8_9BACT</name>
<evidence type="ECO:0000256" key="5">
    <source>
        <dbReference type="ARBA" id="ARBA00022630"/>
    </source>
</evidence>
<dbReference type="Proteomes" id="UP000055590">
    <property type="component" value="Chromosome"/>
</dbReference>
<dbReference type="GO" id="GO:0009235">
    <property type="term" value="P:cobalamin metabolic process"/>
    <property type="evidence" value="ECO:0007669"/>
    <property type="project" value="TreeGrafter"/>
</dbReference>
<dbReference type="STRING" id="1391653.AKJ08_2395"/>
<evidence type="ECO:0000313" key="10">
    <source>
        <dbReference type="EMBL" id="AKU92008.1"/>
    </source>
</evidence>
<evidence type="ECO:0000256" key="4">
    <source>
        <dbReference type="ARBA" id="ARBA00022490"/>
    </source>
</evidence>
<dbReference type="AlphaFoldDB" id="A0A0K1PEP8"/>
<sequence length="232" mass="25696">MDLHASSFRDRLAERLLPAGLDLVHAFDASLYNEAIRQHARLTPLPLFERERALAVLVGNTRELWPRFVEAYRASPELKRHPHPIDHYVTETVSACARDLPARIEVRFSHEGGSRLVSMLHVAQASGFAHRGPAHLAIHPEHGPWIALRAVIVVDADAPPPSPPDAEPACASCSAPCQKALARAMSSPAATWRDWVAVRDACPVGHPSRYDEPQLRYHYTKSRADLDDVRGA</sequence>
<reference evidence="10 11" key="1">
    <citation type="submission" date="2015-08" db="EMBL/GenBank/DDBJ databases">
        <authorList>
            <person name="Babu N.S."/>
            <person name="Beckwith C.J."/>
            <person name="Beseler K.G."/>
            <person name="Brison A."/>
            <person name="Carone J.V."/>
            <person name="Caskin T.P."/>
            <person name="Diamond M."/>
            <person name="Durham M.E."/>
            <person name="Foxe J.M."/>
            <person name="Go M."/>
            <person name="Henderson B.A."/>
            <person name="Jones I.B."/>
            <person name="McGettigan J.A."/>
            <person name="Micheletti S.J."/>
            <person name="Nasrallah M.E."/>
            <person name="Ortiz D."/>
            <person name="Piller C.R."/>
            <person name="Privatt S.R."/>
            <person name="Schneider S.L."/>
            <person name="Sharp S."/>
            <person name="Smith T.C."/>
            <person name="Stanton J.D."/>
            <person name="Ullery H.E."/>
            <person name="Wilson R.J."/>
            <person name="Serrano M.G."/>
            <person name="Buck G."/>
            <person name="Lee V."/>
            <person name="Wang Y."/>
            <person name="Carvalho R."/>
            <person name="Voegtly L."/>
            <person name="Shi R."/>
            <person name="Duckworth R."/>
            <person name="Johnson A."/>
            <person name="Loviza R."/>
            <person name="Walstead R."/>
            <person name="Shah Z."/>
            <person name="Kiflezghi M."/>
            <person name="Wade K."/>
            <person name="Ball S.L."/>
            <person name="Bradley K.W."/>
            <person name="Asai D.J."/>
            <person name="Bowman C.A."/>
            <person name="Russell D.A."/>
            <person name="Pope W.H."/>
            <person name="Jacobs-Sera D."/>
            <person name="Hendrix R.W."/>
            <person name="Hatfull G.F."/>
        </authorList>
    </citation>
    <scope>NUCLEOTIDE SEQUENCE [LARGE SCALE GENOMIC DNA]</scope>
    <source>
        <strain evidence="10 11">DSM 27710</strain>
    </source>
</reference>
<dbReference type="GO" id="GO:0033787">
    <property type="term" value="F:cyanocobalamin reductase (cyanide-eliminating) (NADP+) activity"/>
    <property type="evidence" value="ECO:0007669"/>
    <property type="project" value="TreeGrafter"/>
</dbReference>
<evidence type="ECO:0000256" key="9">
    <source>
        <dbReference type="ARBA" id="ARBA00023002"/>
    </source>
</evidence>
<keyword evidence="5" id="KW-0285">Flavoprotein</keyword>
<keyword evidence="11" id="KW-1185">Reference proteome</keyword>
<evidence type="ECO:0000256" key="7">
    <source>
        <dbReference type="ARBA" id="ARBA00022827"/>
    </source>
</evidence>
<dbReference type="OrthoDB" id="6195205at2"/>
<evidence type="ECO:0000313" key="11">
    <source>
        <dbReference type="Proteomes" id="UP000055590"/>
    </source>
</evidence>
<dbReference type="InterPro" id="IPR032037">
    <property type="entry name" value="MMACHC"/>
</dbReference>
<dbReference type="GO" id="GO:0005737">
    <property type="term" value="C:cytoplasm"/>
    <property type="evidence" value="ECO:0007669"/>
    <property type="project" value="UniProtKB-SubCell"/>
</dbReference>
<comment type="cofactor">
    <cofactor evidence="2">
        <name>FAD</name>
        <dbReference type="ChEBI" id="CHEBI:57692"/>
    </cofactor>
</comment>
<dbReference type="GO" id="GO:0071949">
    <property type="term" value="F:FAD binding"/>
    <property type="evidence" value="ECO:0007669"/>
    <property type="project" value="TreeGrafter"/>
</dbReference>
<comment type="subcellular location">
    <subcellularLocation>
        <location evidence="3">Cytoplasm</location>
    </subcellularLocation>
</comment>
<evidence type="ECO:0000256" key="2">
    <source>
        <dbReference type="ARBA" id="ARBA00001974"/>
    </source>
</evidence>